<accession>A0A915KY38</accession>
<evidence type="ECO:0000256" key="1">
    <source>
        <dbReference type="SAM" id="MobiDB-lite"/>
    </source>
</evidence>
<dbReference type="Proteomes" id="UP000887565">
    <property type="component" value="Unplaced"/>
</dbReference>
<keyword evidence="2" id="KW-1185">Reference proteome</keyword>
<dbReference type="WBParaSite" id="nRc.2.0.1.t43862-RA">
    <property type="protein sequence ID" value="nRc.2.0.1.t43862-RA"/>
    <property type="gene ID" value="nRc.2.0.1.g43862"/>
</dbReference>
<dbReference type="AlphaFoldDB" id="A0A915KY38"/>
<organism evidence="2 3">
    <name type="scientific">Romanomermis culicivorax</name>
    <name type="common">Nematode worm</name>
    <dbReference type="NCBI Taxonomy" id="13658"/>
    <lineage>
        <taxon>Eukaryota</taxon>
        <taxon>Metazoa</taxon>
        <taxon>Ecdysozoa</taxon>
        <taxon>Nematoda</taxon>
        <taxon>Enoplea</taxon>
        <taxon>Dorylaimia</taxon>
        <taxon>Mermithida</taxon>
        <taxon>Mermithoidea</taxon>
        <taxon>Mermithidae</taxon>
        <taxon>Romanomermis</taxon>
    </lineage>
</organism>
<name>A0A915KY38_ROMCU</name>
<feature type="region of interest" description="Disordered" evidence="1">
    <location>
        <begin position="15"/>
        <end position="36"/>
    </location>
</feature>
<evidence type="ECO:0000313" key="3">
    <source>
        <dbReference type="WBParaSite" id="nRc.2.0.1.t43862-RA"/>
    </source>
</evidence>
<reference evidence="3" key="1">
    <citation type="submission" date="2022-11" db="UniProtKB">
        <authorList>
            <consortium name="WormBaseParasite"/>
        </authorList>
    </citation>
    <scope>IDENTIFICATION</scope>
</reference>
<evidence type="ECO:0000313" key="2">
    <source>
        <dbReference type="Proteomes" id="UP000887565"/>
    </source>
</evidence>
<proteinExistence type="predicted"/>
<sequence>MLESDESDMEYCVGKTIGGDTNLEDKADEVEDELLT</sequence>
<protein>
    <submittedName>
        <fullName evidence="3">Ribosomal protein S6 kinase 1</fullName>
    </submittedName>
</protein>
<feature type="compositionally biased region" description="Acidic residues" evidence="1">
    <location>
        <begin position="26"/>
        <end position="36"/>
    </location>
</feature>